<keyword evidence="2" id="KW-0479">Metal-binding</keyword>
<gene>
    <name evidence="5" type="ORF">ACH4WX_29940</name>
</gene>
<keyword evidence="5" id="KW-0456">Lyase</keyword>
<evidence type="ECO:0000256" key="2">
    <source>
        <dbReference type="ARBA" id="ARBA00022723"/>
    </source>
</evidence>
<feature type="domain" description="HpcH/HpaI aldolase/citrate lyase" evidence="4">
    <location>
        <begin position="7"/>
        <end position="216"/>
    </location>
</feature>
<reference evidence="5 6" key="1">
    <citation type="submission" date="2024-10" db="EMBL/GenBank/DDBJ databases">
        <title>The Natural Products Discovery Center: Release of the First 8490 Sequenced Strains for Exploring Actinobacteria Biosynthetic Diversity.</title>
        <authorList>
            <person name="Kalkreuter E."/>
            <person name="Kautsar S.A."/>
            <person name="Yang D."/>
            <person name="Bader C.D."/>
            <person name="Teijaro C.N."/>
            <person name="Fluegel L."/>
            <person name="Davis C.M."/>
            <person name="Simpson J.R."/>
            <person name="Lauterbach L."/>
            <person name="Steele A.D."/>
            <person name="Gui C."/>
            <person name="Meng S."/>
            <person name="Li G."/>
            <person name="Viehrig K."/>
            <person name="Ye F."/>
            <person name="Su P."/>
            <person name="Kiefer A.F."/>
            <person name="Nichols A."/>
            <person name="Cepeda A.J."/>
            <person name="Yan W."/>
            <person name="Fan B."/>
            <person name="Jiang Y."/>
            <person name="Adhikari A."/>
            <person name="Zheng C.-J."/>
            <person name="Schuster L."/>
            <person name="Cowan T.M."/>
            <person name="Smanski M.J."/>
            <person name="Chevrette M.G."/>
            <person name="De Carvalho L.P.S."/>
            <person name="Shen B."/>
        </authorList>
    </citation>
    <scope>NUCLEOTIDE SEQUENCE [LARGE SCALE GENOMIC DNA]</scope>
    <source>
        <strain evidence="5 6">NPDC020568</strain>
    </source>
</reference>
<dbReference type="GO" id="GO:0016829">
    <property type="term" value="F:lyase activity"/>
    <property type="evidence" value="ECO:0007669"/>
    <property type="project" value="UniProtKB-KW"/>
</dbReference>
<dbReference type="Pfam" id="PF03328">
    <property type="entry name" value="HpcH_HpaI"/>
    <property type="match status" value="1"/>
</dbReference>
<dbReference type="EMBL" id="JBIRUQ010000011">
    <property type="protein sequence ID" value="MFI1464956.1"/>
    <property type="molecule type" value="Genomic_DNA"/>
</dbReference>
<dbReference type="PIRSF" id="PIRSF015582">
    <property type="entry name" value="Cit_lyase_B"/>
    <property type="match status" value="1"/>
</dbReference>
<keyword evidence="6" id="KW-1185">Reference proteome</keyword>
<evidence type="ECO:0000313" key="6">
    <source>
        <dbReference type="Proteomes" id="UP001611263"/>
    </source>
</evidence>
<proteinExistence type="predicted"/>
<dbReference type="GeneID" id="93508673"/>
<dbReference type="Gene3D" id="3.20.20.60">
    <property type="entry name" value="Phosphoenolpyruvate-binding domains"/>
    <property type="match status" value="1"/>
</dbReference>
<protein>
    <submittedName>
        <fullName evidence="5">HpcH/HpaI aldolase/citrate lyase family protein</fullName>
    </submittedName>
</protein>
<evidence type="ECO:0000313" key="5">
    <source>
        <dbReference type="EMBL" id="MFI1464956.1"/>
    </source>
</evidence>
<keyword evidence="3" id="KW-0460">Magnesium</keyword>
<dbReference type="PANTHER" id="PTHR32308">
    <property type="entry name" value="LYASE BETA SUBUNIT, PUTATIVE (AFU_ORTHOLOGUE AFUA_4G13030)-RELATED"/>
    <property type="match status" value="1"/>
</dbReference>
<dbReference type="RefSeq" id="WP_033246869.1">
    <property type="nucleotide sequence ID" value="NZ_JBIRUQ010000011.1"/>
</dbReference>
<evidence type="ECO:0000256" key="3">
    <source>
        <dbReference type="ARBA" id="ARBA00022842"/>
    </source>
</evidence>
<accession>A0ABW7TV86</accession>
<dbReference type="SUPFAM" id="SSF51621">
    <property type="entry name" value="Phosphoenolpyruvate/pyruvate domain"/>
    <property type="match status" value="1"/>
</dbReference>
<comment type="caution">
    <text evidence="5">The sequence shown here is derived from an EMBL/GenBank/DDBJ whole genome shotgun (WGS) entry which is preliminary data.</text>
</comment>
<organism evidence="5 6">
    <name type="scientific">Nocardia carnea</name>
    <dbReference type="NCBI Taxonomy" id="37328"/>
    <lineage>
        <taxon>Bacteria</taxon>
        <taxon>Bacillati</taxon>
        <taxon>Actinomycetota</taxon>
        <taxon>Actinomycetes</taxon>
        <taxon>Mycobacteriales</taxon>
        <taxon>Nocardiaceae</taxon>
        <taxon>Nocardia</taxon>
    </lineage>
</organism>
<dbReference type="InterPro" id="IPR015813">
    <property type="entry name" value="Pyrv/PenolPyrv_kinase-like_dom"/>
</dbReference>
<dbReference type="InterPro" id="IPR040442">
    <property type="entry name" value="Pyrv_kinase-like_dom_sf"/>
</dbReference>
<dbReference type="InterPro" id="IPR005000">
    <property type="entry name" value="Aldolase/citrate-lyase_domain"/>
</dbReference>
<evidence type="ECO:0000259" key="4">
    <source>
        <dbReference type="Pfam" id="PF03328"/>
    </source>
</evidence>
<dbReference type="Proteomes" id="UP001611263">
    <property type="component" value="Unassembled WGS sequence"/>
</dbReference>
<sequence>MSGPLTCLYVPGDRPERFGKALASGTDAIVLDLEDAVTAARKPEARAHIAEWVATTDPGRVQVWVRVNPGALQEEDIQAVAHPRLTGFWLPKVGSAAEVEQVHALLARTPASEAALSAMIETAAGLFAAPAIARAPRVRFLQLGEVDLAADLGIDPGTSGDALLFARSQIVAASVAAGIEPPPAAVSRNFRDLDAFRSDTRTLAGLGFVGRACIHPAQLEPVRVVFTPAPEAVREARAVLTALETTESGVALDADGFLIDEAVARQARRLVERAETPDAGERPGR</sequence>
<evidence type="ECO:0000256" key="1">
    <source>
        <dbReference type="ARBA" id="ARBA00001946"/>
    </source>
</evidence>
<comment type="cofactor">
    <cofactor evidence="1">
        <name>Mg(2+)</name>
        <dbReference type="ChEBI" id="CHEBI:18420"/>
    </cofactor>
</comment>
<dbReference type="PANTHER" id="PTHR32308:SF0">
    <property type="entry name" value="HPCH_HPAI ALDOLASE_CITRATE LYASE DOMAIN-CONTAINING PROTEIN"/>
    <property type="match status" value="1"/>
</dbReference>
<dbReference type="InterPro" id="IPR011206">
    <property type="entry name" value="Citrate_lyase_beta/mcl1/mcl2"/>
</dbReference>
<name>A0ABW7TV86_9NOCA</name>